<dbReference type="RefSeq" id="WP_289829674.1">
    <property type="nucleotide sequence ID" value="NZ_JAUEDK010000013.1"/>
</dbReference>
<protein>
    <recommendedName>
        <fullName evidence="4">LysM domain-containing protein</fullName>
    </recommendedName>
</protein>
<evidence type="ECO:0000313" key="2">
    <source>
        <dbReference type="EMBL" id="MDN0076313.1"/>
    </source>
</evidence>
<dbReference type="EMBL" id="JAUEDK010000013">
    <property type="protein sequence ID" value="MDN0075079.1"/>
    <property type="molecule type" value="Genomic_DNA"/>
</dbReference>
<dbReference type="Proteomes" id="UP001168540">
    <property type="component" value="Unassembled WGS sequence"/>
</dbReference>
<accession>A0ABT7XMQ4</accession>
<keyword evidence="3" id="KW-1185">Reference proteome</keyword>
<organism evidence="1 3">
    <name type="scientific">Crenobacter oryzisoli</name>
    <dbReference type="NCBI Taxonomy" id="3056844"/>
    <lineage>
        <taxon>Bacteria</taxon>
        <taxon>Pseudomonadati</taxon>
        <taxon>Pseudomonadota</taxon>
        <taxon>Betaproteobacteria</taxon>
        <taxon>Neisseriales</taxon>
        <taxon>Neisseriaceae</taxon>
        <taxon>Crenobacter</taxon>
    </lineage>
</organism>
<reference evidence="1" key="1">
    <citation type="submission" date="2023-06" db="EMBL/GenBank/DDBJ databases">
        <authorList>
            <person name="Zhang S."/>
        </authorList>
    </citation>
    <scope>NUCLEOTIDE SEQUENCE</scope>
    <source>
        <strain evidence="1">SG2303</strain>
    </source>
</reference>
<dbReference type="EMBL" id="JAUEDK010000030">
    <property type="protein sequence ID" value="MDN0076313.1"/>
    <property type="molecule type" value="Genomic_DNA"/>
</dbReference>
<gene>
    <name evidence="1" type="ORF">QU481_09250</name>
    <name evidence="2" type="ORF">QU481_15615</name>
</gene>
<sequence>MPITVISNEKTVKEVITKLYGELSATQLDSIMAATLAANPHLSESATLTPGMVVIVPSQAAVATPAGAGNIVSGDAVGAICAALSDYGKKLSQKIVNRQRELNDTANILNNADFQKVVGPKLPEGFIEGVINATESEQAKFKQMSHFIESDLKTLNSDLEKLSGKLF</sequence>
<evidence type="ECO:0000313" key="3">
    <source>
        <dbReference type="Proteomes" id="UP001168540"/>
    </source>
</evidence>
<name>A0ABT7XMQ4_9NEIS</name>
<proteinExistence type="predicted"/>
<evidence type="ECO:0000313" key="1">
    <source>
        <dbReference type="EMBL" id="MDN0075079.1"/>
    </source>
</evidence>
<comment type="caution">
    <text evidence="1">The sequence shown here is derived from an EMBL/GenBank/DDBJ whole genome shotgun (WGS) entry which is preliminary data.</text>
</comment>
<evidence type="ECO:0008006" key="4">
    <source>
        <dbReference type="Google" id="ProtNLM"/>
    </source>
</evidence>